<dbReference type="EMBL" id="CAIE01000014">
    <property type="protein sequence ID" value="CCH16466.1"/>
    <property type="molecule type" value="Genomic_DNA"/>
</dbReference>
<dbReference type="Proteomes" id="UP000003448">
    <property type="component" value="Unassembled WGS sequence"/>
</dbReference>
<gene>
    <name evidence="1" type="ORF">MILUP08_41380</name>
</gene>
<dbReference type="eggNOG" id="ENOG502ZRDA">
    <property type="taxonomic scope" value="Bacteria"/>
</dbReference>
<keyword evidence="2" id="KW-1185">Reference proteome</keyword>
<accession>I0KY19</accession>
<reference evidence="2" key="1">
    <citation type="journal article" date="2012" name="J. Bacteriol.">
        <title>Genome Sequence of Micromonospora lupini Lupac 08, Isolated from Root Nodules of Lupinus angustifolius.</title>
        <authorList>
            <person name="Alonso-Vega P."/>
            <person name="Normand P."/>
            <person name="Bacigalupe R."/>
            <person name="Pujic P."/>
            <person name="Lajus A."/>
            <person name="Vallenet D."/>
            <person name="Carro L."/>
            <person name="Coll P."/>
            <person name="Trujillo M.E."/>
        </authorList>
    </citation>
    <scope>NUCLEOTIDE SEQUENCE [LARGE SCALE GENOMIC DNA]</scope>
    <source>
        <strain evidence="2">Lupac 08</strain>
    </source>
</reference>
<name>I0KY19_9ACTN</name>
<evidence type="ECO:0000313" key="2">
    <source>
        <dbReference type="Proteomes" id="UP000003448"/>
    </source>
</evidence>
<proteinExistence type="predicted"/>
<dbReference type="STRING" id="1150864.MILUP08_41380"/>
<dbReference type="RefSeq" id="WP_007456355.1">
    <property type="nucleotide sequence ID" value="NZ_HF570108.1"/>
</dbReference>
<organism evidence="1 2">
    <name type="scientific">Micromonospora lupini str. Lupac 08</name>
    <dbReference type="NCBI Taxonomy" id="1150864"/>
    <lineage>
        <taxon>Bacteria</taxon>
        <taxon>Bacillati</taxon>
        <taxon>Actinomycetota</taxon>
        <taxon>Actinomycetes</taxon>
        <taxon>Micromonosporales</taxon>
        <taxon>Micromonosporaceae</taxon>
        <taxon>Micromonospora</taxon>
    </lineage>
</organism>
<dbReference type="OrthoDB" id="5119191at2"/>
<protein>
    <submittedName>
        <fullName evidence="1">Uncharacterized protein</fullName>
    </submittedName>
</protein>
<comment type="caution">
    <text evidence="1">The sequence shown here is derived from an EMBL/GenBank/DDBJ whole genome shotgun (WGS) entry which is preliminary data.</text>
</comment>
<dbReference type="AlphaFoldDB" id="I0KY19"/>
<evidence type="ECO:0000313" key="1">
    <source>
        <dbReference type="EMBL" id="CCH16466.1"/>
    </source>
</evidence>
<sequence length="247" mass="26515">MRPRTLLAVVAPVALAPFLVAGVLWWALRPPEAIWHDDAVADATETADRIEARFERDHLYRAADYARTAAQEPDVAVLSVTGETHWQTGVTLVLRVTGHGQGFRGNGHADKGDEVVCFRFKLGPKRDSRDDGVDCPAGDPLPIQKDPTLDGLDGRLKETLGAAGPDEARIRKAVDAVGLDPAVRREFSTEGDTVGVALRASQYDCLLARVDASGAQTWRPSHIQLAPGELPCTAGTALSSQFGHGPR</sequence>